<proteinExistence type="predicted"/>
<keyword evidence="2" id="KW-1185">Reference proteome</keyword>
<dbReference type="InterPro" id="IPR025619">
    <property type="entry name" value="YlzJ"/>
</dbReference>
<dbReference type="Pfam" id="PF14035">
    <property type="entry name" value="YlzJ"/>
    <property type="match status" value="1"/>
</dbReference>
<evidence type="ECO:0000313" key="2">
    <source>
        <dbReference type="Proteomes" id="UP000637695"/>
    </source>
</evidence>
<name>A0A917KBR4_9BACL</name>
<protein>
    <recommendedName>
        <fullName evidence="3">YlzJ-like protein</fullName>
    </recommendedName>
</protein>
<comment type="caution">
    <text evidence="1">The sequence shown here is derived from an EMBL/GenBank/DDBJ whole genome shotgun (WGS) entry which is preliminary data.</text>
</comment>
<dbReference type="Proteomes" id="UP000637695">
    <property type="component" value="Unassembled WGS sequence"/>
</dbReference>
<evidence type="ECO:0008006" key="3">
    <source>
        <dbReference type="Google" id="ProtNLM"/>
    </source>
</evidence>
<dbReference type="EMBL" id="BMOY01000015">
    <property type="protein sequence ID" value="GGJ04642.1"/>
    <property type="molecule type" value="Genomic_DNA"/>
</dbReference>
<accession>A0A917KBR4</accession>
<gene>
    <name evidence="1" type="ORF">GCM10010885_12240</name>
</gene>
<sequence>MVMWTIVPASLLWDGFGESSPRWVEVEHEGVTMLVVPQGDGFARLERLISPRPGDYLRPEWQPGARISLAGKSRL</sequence>
<organism evidence="1 2">
    <name type="scientific">Alicyclobacillus cellulosilyticus</name>
    <dbReference type="NCBI Taxonomy" id="1003997"/>
    <lineage>
        <taxon>Bacteria</taxon>
        <taxon>Bacillati</taxon>
        <taxon>Bacillota</taxon>
        <taxon>Bacilli</taxon>
        <taxon>Bacillales</taxon>
        <taxon>Alicyclobacillaceae</taxon>
        <taxon>Alicyclobacillus</taxon>
    </lineage>
</organism>
<reference evidence="1" key="1">
    <citation type="journal article" date="2014" name="Int. J. Syst. Evol. Microbiol.">
        <title>Complete genome sequence of Corynebacterium casei LMG S-19264T (=DSM 44701T), isolated from a smear-ripened cheese.</title>
        <authorList>
            <consortium name="US DOE Joint Genome Institute (JGI-PGF)"/>
            <person name="Walter F."/>
            <person name="Albersmeier A."/>
            <person name="Kalinowski J."/>
            <person name="Ruckert C."/>
        </authorList>
    </citation>
    <scope>NUCLEOTIDE SEQUENCE</scope>
    <source>
        <strain evidence="1">JCM 18487</strain>
    </source>
</reference>
<evidence type="ECO:0000313" key="1">
    <source>
        <dbReference type="EMBL" id="GGJ04642.1"/>
    </source>
</evidence>
<dbReference type="AlphaFoldDB" id="A0A917KBR4"/>
<reference evidence="1" key="2">
    <citation type="submission" date="2020-09" db="EMBL/GenBank/DDBJ databases">
        <authorList>
            <person name="Sun Q."/>
            <person name="Ohkuma M."/>
        </authorList>
    </citation>
    <scope>NUCLEOTIDE SEQUENCE</scope>
    <source>
        <strain evidence="1">JCM 18487</strain>
    </source>
</reference>